<dbReference type="Gene3D" id="2.30.30.910">
    <property type="match status" value="1"/>
</dbReference>
<evidence type="ECO:0000256" key="2">
    <source>
        <dbReference type="ARBA" id="ARBA00016013"/>
    </source>
</evidence>
<dbReference type="InterPro" id="IPR005648">
    <property type="entry name" value="FlgD"/>
</dbReference>
<evidence type="ECO:0000256" key="5">
    <source>
        <dbReference type="RuleBase" id="RU362076"/>
    </source>
</evidence>
<dbReference type="InterPro" id="IPR025963">
    <property type="entry name" value="FLgD_Tudor"/>
</dbReference>
<keyword evidence="8" id="KW-0966">Cell projection</keyword>
<dbReference type="Gene3D" id="2.60.40.4070">
    <property type="match status" value="1"/>
</dbReference>
<evidence type="ECO:0000256" key="3">
    <source>
        <dbReference type="ARBA" id="ARBA00022795"/>
    </source>
</evidence>
<keyword evidence="3 5" id="KW-1005">Bacterial flagellum biogenesis</keyword>
<gene>
    <name evidence="8" type="ORF">ACFSNB_15315</name>
</gene>
<keyword evidence="8" id="KW-0969">Cilium</keyword>
<comment type="caution">
    <text evidence="8">The sequence shown here is derived from an EMBL/GenBank/DDBJ whole genome shotgun (WGS) entry which is preliminary data.</text>
</comment>
<sequence>MTTVSATSSSSSTLTKGAENVSTIETQFLTLLCTELKNQNPLNPVDGSQFTSQLIQYAGLEQQLNANTYLSKIASSISSVSASSLSTGVGYIGKTVTAETNKLSVDSSGSMGAEWVYDLPSNAASTTLAVTNSNGKTIYTKSGDTSTGDHTFAWDATDSSGADVSAGTYTLTVSSVDSAGKAVTASTYIVGKVTAVDSSNGSLALEVGGVSVDLGKVTRVAA</sequence>
<comment type="function">
    <text evidence="4 5">Required for flagellar hook formation. May act as a scaffolding protein.</text>
</comment>
<dbReference type="InterPro" id="IPR025965">
    <property type="entry name" value="FlgD/Vpr_Ig-like"/>
</dbReference>
<dbReference type="RefSeq" id="WP_377318117.1">
    <property type="nucleotide sequence ID" value="NZ_JBHUIY010000038.1"/>
</dbReference>
<keyword evidence="9" id="KW-1185">Reference proteome</keyword>
<name>A0ABW5CD40_9PROT</name>
<organism evidence="8 9">
    <name type="scientific">Phaeospirillum tilakii</name>
    <dbReference type="NCBI Taxonomy" id="741673"/>
    <lineage>
        <taxon>Bacteria</taxon>
        <taxon>Pseudomonadati</taxon>
        <taxon>Pseudomonadota</taxon>
        <taxon>Alphaproteobacteria</taxon>
        <taxon>Rhodospirillales</taxon>
        <taxon>Rhodospirillaceae</taxon>
        <taxon>Phaeospirillum</taxon>
    </lineage>
</organism>
<dbReference type="Pfam" id="PF13860">
    <property type="entry name" value="FlgD_ig"/>
    <property type="match status" value="1"/>
</dbReference>
<dbReference type="Proteomes" id="UP001597296">
    <property type="component" value="Unassembled WGS sequence"/>
</dbReference>
<comment type="similarity">
    <text evidence="1 5">Belongs to the FlgD family.</text>
</comment>
<dbReference type="Pfam" id="PF03963">
    <property type="entry name" value="FlgD"/>
    <property type="match status" value="1"/>
</dbReference>
<protein>
    <recommendedName>
        <fullName evidence="2 5">Basal-body rod modification protein FlgD</fullName>
    </recommendedName>
</protein>
<dbReference type="EMBL" id="JBHUIY010000038">
    <property type="protein sequence ID" value="MFD2235179.1"/>
    <property type="molecule type" value="Genomic_DNA"/>
</dbReference>
<reference evidence="9" key="1">
    <citation type="journal article" date="2019" name="Int. J. Syst. Evol. Microbiol.">
        <title>The Global Catalogue of Microorganisms (GCM) 10K type strain sequencing project: providing services to taxonomists for standard genome sequencing and annotation.</title>
        <authorList>
            <consortium name="The Broad Institute Genomics Platform"/>
            <consortium name="The Broad Institute Genome Sequencing Center for Infectious Disease"/>
            <person name="Wu L."/>
            <person name="Ma J."/>
        </authorList>
    </citation>
    <scope>NUCLEOTIDE SEQUENCE [LARGE SCALE GENOMIC DNA]</scope>
    <source>
        <strain evidence="9">KCTC 15012</strain>
    </source>
</reference>
<proteinExistence type="inferred from homology"/>
<feature type="domain" description="FlgD Tudor-like" evidence="7">
    <location>
        <begin position="87"/>
        <end position="218"/>
    </location>
</feature>
<keyword evidence="8" id="KW-0282">Flagellum</keyword>
<accession>A0ABW5CD40</accession>
<feature type="domain" description="FlgD/Vpr Ig-like" evidence="6">
    <location>
        <begin position="102"/>
        <end position="176"/>
    </location>
</feature>
<evidence type="ECO:0000313" key="9">
    <source>
        <dbReference type="Proteomes" id="UP001597296"/>
    </source>
</evidence>
<evidence type="ECO:0000259" key="7">
    <source>
        <dbReference type="Pfam" id="PF13861"/>
    </source>
</evidence>
<evidence type="ECO:0000313" key="8">
    <source>
        <dbReference type="EMBL" id="MFD2235179.1"/>
    </source>
</evidence>
<evidence type="ECO:0000259" key="6">
    <source>
        <dbReference type="Pfam" id="PF13860"/>
    </source>
</evidence>
<evidence type="ECO:0000256" key="1">
    <source>
        <dbReference type="ARBA" id="ARBA00010577"/>
    </source>
</evidence>
<dbReference type="Pfam" id="PF13861">
    <property type="entry name" value="FLgD_tudor"/>
    <property type="match status" value="1"/>
</dbReference>
<evidence type="ECO:0000256" key="4">
    <source>
        <dbReference type="ARBA" id="ARBA00024746"/>
    </source>
</evidence>